<reference evidence="2 3" key="1">
    <citation type="submission" date="2016-04" db="EMBL/GenBank/DDBJ databases">
        <title>Genome analyses suggest a sexual origin of heterokaryosis in a supposedly ancient asexual fungus.</title>
        <authorList>
            <person name="Ropars J."/>
            <person name="Sedzielewska K."/>
            <person name="Noel J."/>
            <person name="Charron P."/>
            <person name="Farinelli L."/>
            <person name="Marton T."/>
            <person name="Kruger M."/>
            <person name="Pelin A."/>
            <person name="Brachmann A."/>
            <person name="Corradi N."/>
        </authorList>
    </citation>
    <scope>NUCLEOTIDE SEQUENCE [LARGE SCALE GENOMIC DNA]</scope>
    <source>
        <strain evidence="2 3">C2</strain>
    </source>
</reference>
<sequence>MPHISGEFYRAGATILSPEAIQEIKNSRGRIPNAAKAMASKYHIHLVVSMTSEDPLITHNDEKKTKKSSEEKLKPKSGRKKTSTSSIVTQPVNSNTTSHLAIVPQEQYIPKERPLLRGQSPSITPDKTKIR</sequence>
<dbReference type="VEuPathDB" id="FungiDB:FUN_014399"/>
<feature type="compositionally biased region" description="Basic and acidic residues" evidence="1">
    <location>
        <begin position="59"/>
        <end position="74"/>
    </location>
</feature>
<dbReference type="EMBL" id="LLXL01001581">
    <property type="protein sequence ID" value="PKK63756.1"/>
    <property type="molecule type" value="Genomic_DNA"/>
</dbReference>
<dbReference type="VEuPathDB" id="FungiDB:RhiirFUN_011579"/>
<dbReference type="AlphaFoldDB" id="A0A2N1MQ57"/>
<evidence type="ECO:0000313" key="3">
    <source>
        <dbReference type="Proteomes" id="UP000233469"/>
    </source>
</evidence>
<feature type="compositionally biased region" description="Polar residues" evidence="1">
    <location>
        <begin position="83"/>
        <end position="99"/>
    </location>
</feature>
<reference evidence="2 3" key="2">
    <citation type="submission" date="2017-10" db="EMBL/GenBank/DDBJ databases">
        <title>Extensive intraspecific genome diversity in a model arbuscular mycorrhizal fungus.</title>
        <authorList>
            <person name="Chen E.C.H."/>
            <person name="Morin E."/>
            <person name="Baudet D."/>
            <person name="Noel J."/>
            <person name="Ndikumana S."/>
            <person name="Charron P."/>
            <person name="St-Onge C."/>
            <person name="Giorgi J."/>
            <person name="Grigoriev I.V."/>
            <person name="Roux C."/>
            <person name="Martin F.M."/>
            <person name="Corradi N."/>
        </authorList>
    </citation>
    <scope>NUCLEOTIDE SEQUENCE [LARGE SCALE GENOMIC DNA]</scope>
    <source>
        <strain evidence="2 3">C2</strain>
    </source>
</reference>
<dbReference type="Proteomes" id="UP000233469">
    <property type="component" value="Unassembled WGS sequence"/>
</dbReference>
<protein>
    <submittedName>
        <fullName evidence="2">Uncharacterized protein</fullName>
    </submittedName>
</protein>
<comment type="caution">
    <text evidence="2">The sequence shown here is derived from an EMBL/GenBank/DDBJ whole genome shotgun (WGS) entry which is preliminary data.</text>
</comment>
<accession>A0A2N1MQ57</accession>
<organism evidence="2 3">
    <name type="scientific">Rhizophagus irregularis</name>
    <dbReference type="NCBI Taxonomy" id="588596"/>
    <lineage>
        <taxon>Eukaryota</taxon>
        <taxon>Fungi</taxon>
        <taxon>Fungi incertae sedis</taxon>
        <taxon>Mucoromycota</taxon>
        <taxon>Glomeromycotina</taxon>
        <taxon>Glomeromycetes</taxon>
        <taxon>Glomerales</taxon>
        <taxon>Glomeraceae</taxon>
        <taxon>Rhizophagus</taxon>
    </lineage>
</organism>
<evidence type="ECO:0000256" key="1">
    <source>
        <dbReference type="SAM" id="MobiDB-lite"/>
    </source>
</evidence>
<name>A0A2N1MQ57_9GLOM</name>
<gene>
    <name evidence="2" type="ORF">RhiirC2_788451</name>
</gene>
<evidence type="ECO:0000313" key="2">
    <source>
        <dbReference type="EMBL" id="PKK63756.1"/>
    </source>
</evidence>
<proteinExistence type="predicted"/>
<feature type="region of interest" description="Disordered" evidence="1">
    <location>
        <begin position="53"/>
        <end position="131"/>
    </location>
</feature>